<sequence length="718" mass="78799">MTDRDDDCEDLPILIRIPRIVLERAARRQTETARAEDEVLDDERGRLCSFCKKTGEAIAAGALPDDRNDFIGPYRVQVGPDRGDRTKFQLKWAHRICAIWSPQVFVDPVSLRMLNVPLEIQRSRCLFCDYCRKSGASIGCLNSKCRRSFHLECAQESMCRINHKDFSVQCGECYAMEFFRESFEDCDPGSIQTASATELYQMVIARRKTLADEQAHDREEHLAPPKVAWEDVVGLDDAIASLKEAVVLPLLYPELLSKMGIRPPRGMLLYGPPGTGKTLLARALCDACSEVAGRRITFFSRKGADIMSKYFGESERNLRELFAQAKARAPSVIFFDELDGLAPARSPKQNQVHSSIVCTLLSLMDGVDVLGNVFVLGATNRIDSIDPALRRPGRFDRELFVGLPDIASRQAMLLQFLPDLPAASAESLAPRCTGYSGAHMRSLCVEAILSAVRRVGMESLQSPEGINSVNVDISDFEFALIRVNPASSVPATLAMKQALPPFLKGHLQESVEDIMRALCAEFRPNWVSLSCWGRVLVDGPAGSGQQHVVSAVLHSLDQRVVPVVIELPLLHKSGLSLEAALVDVFKMASLQSTATSPSLIVIPTVDTFWYAASPSLRQVLIACLVNLPANVMVLSSCSKRFTSDLVGELGMPKNIMRLLGAYRVSLPGLNVNAAADAVNSAGGSWDDHLLSLNVDQLERLLHDIAIGQCVQAAGPVLR</sequence>
<keyword evidence="7" id="KW-0103">Bromodomain</keyword>
<dbReference type="GO" id="GO:0005524">
    <property type="term" value="F:ATP binding"/>
    <property type="evidence" value="ECO:0007669"/>
    <property type="project" value="UniProtKB-KW"/>
</dbReference>
<evidence type="ECO:0000256" key="5">
    <source>
        <dbReference type="ARBA" id="ARBA00022833"/>
    </source>
</evidence>
<dbReference type="Gene3D" id="3.30.40.10">
    <property type="entry name" value="Zinc/RING finger domain, C3HC4 (zinc finger)"/>
    <property type="match status" value="1"/>
</dbReference>
<dbReference type="InterPro" id="IPR045199">
    <property type="entry name" value="ATAD2-like"/>
</dbReference>
<dbReference type="SMART" id="SM00382">
    <property type="entry name" value="AAA"/>
    <property type="match status" value="1"/>
</dbReference>
<dbReference type="EMBL" id="CDSF01000046">
    <property type="protein sequence ID" value="CEO96115.1"/>
    <property type="molecule type" value="Genomic_DNA"/>
</dbReference>
<keyword evidence="6" id="KW-0067">ATP-binding</keyword>
<dbReference type="GO" id="GO:0005634">
    <property type="term" value="C:nucleus"/>
    <property type="evidence" value="ECO:0007669"/>
    <property type="project" value="TreeGrafter"/>
</dbReference>
<reference evidence="9 10" key="1">
    <citation type="submission" date="2015-02" db="EMBL/GenBank/DDBJ databases">
        <authorList>
            <person name="Chooi Y.-H."/>
        </authorList>
    </citation>
    <scope>NUCLEOTIDE SEQUENCE [LARGE SCALE GENOMIC DNA]</scope>
    <source>
        <strain evidence="9">E3</strain>
    </source>
</reference>
<evidence type="ECO:0000313" key="9">
    <source>
        <dbReference type="EMBL" id="CEO96115.1"/>
    </source>
</evidence>
<dbReference type="PROSITE" id="PS00674">
    <property type="entry name" value="AAA"/>
    <property type="match status" value="1"/>
</dbReference>
<dbReference type="GO" id="GO:0042393">
    <property type="term" value="F:histone binding"/>
    <property type="evidence" value="ECO:0007669"/>
    <property type="project" value="TreeGrafter"/>
</dbReference>
<feature type="domain" description="PHD-type" evidence="8">
    <location>
        <begin position="45"/>
        <end position="174"/>
    </location>
</feature>
<dbReference type="GO" id="GO:0045815">
    <property type="term" value="P:transcription initiation-coupled chromatin remodeling"/>
    <property type="evidence" value="ECO:0007669"/>
    <property type="project" value="TreeGrafter"/>
</dbReference>
<name>A0A0G4ILZ1_PLABS</name>
<keyword evidence="10" id="KW-1185">Reference proteome</keyword>
<dbReference type="InterPro" id="IPR001965">
    <property type="entry name" value="Znf_PHD"/>
</dbReference>
<organism evidence="9 10">
    <name type="scientific">Plasmodiophora brassicae</name>
    <name type="common">Clubroot disease agent</name>
    <dbReference type="NCBI Taxonomy" id="37360"/>
    <lineage>
        <taxon>Eukaryota</taxon>
        <taxon>Sar</taxon>
        <taxon>Rhizaria</taxon>
        <taxon>Endomyxa</taxon>
        <taxon>Phytomyxea</taxon>
        <taxon>Plasmodiophorida</taxon>
        <taxon>Plasmodiophoridae</taxon>
        <taxon>Plasmodiophora</taxon>
    </lineage>
</organism>
<evidence type="ECO:0000256" key="7">
    <source>
        <dbReference type="ARBA" id="ARBA00023117"/>
    </source>
</evidence>
<evidence type="ECO:0000256" key="6">
    <source>
        <dbReference type="ARBA" id="ARBA00022840"/>
    </source>
</evidence>
<dbReference type="Pfam" id="PF13832">
    <property type="entry name" value="zf-HC5HC2H_2"/>
    <property type="match status" value="1"/>
</dbReference>
<evidence type="ECO:0000256" key="2">
    <source>
        <dbReference type="ARBA" id="ARBA00022723"/>
    </source>
</evidence>
<keyword evidence="4" id="KW-0863">Zinc-finger</keyword>
<dbReference type="SUPFAM" id="SSF52540">
    <property type="entry name" value="P-loop containing nucleoside triphosphate hydrolases"/>
    <property type="match status" value="1"/>
</dbReference>
<dbReference type="InterPro" id="IPR027417">
    <property type="entry name" value="P-loop_NTPase"/>
</dbReference>
<keyword evidence="3" id="KW-0547">Nucleotide-binding</keyword>
<evidence type="ECO:0000256" key="4">
    <source>
        <dbReference type="ARBA" id="ARBA00022771"/>
    </source>
</evidence>
<dbReference type="InterPro" id="IPR003960">
    <property type="entry name" value="ATPase_AAA_CS"/>
</dbReference>
<evidence type="ECO:0000259" key="8">
    <source>
        <dbReference type="PROSITE" id="PS51805"/>
    </source>
</evidence>
<dbReference type="STRING" id="37360.A0A0G4ILZ1"/>
<dbReference type="Pfam" id="PF00004">
    <property type="entry name" value="AAA"/>
    <property type="match status" value="1"/>
</dbReference>
<dbReference type="OrthoDB" id="5421at2759"/>
<dbReference type="GO" id="GO:0003682">
    <property type="term" value="F:chromatin binding"/>
    <property type="evidence" value="ECO:0007669"/>
    <property type="project" value="TreeGrafter"/>
</dbReference>
<dbReference type="InterPro" id="IPR003959">
    <property type="entry name" value="ATPase_AAA_core"/>
</dbReference>
<dbReference type="AlphaFoldDB" id="A0A0G4ILZ1"/>
<dbReference type="FunFam" id="3.40.50.300:FF:000061">
    <property type="entry name" value="ATPase family, AAA domain-containing 2"/>
    <property type="match status" value="1"/>
</dbReference>
<proteinExistence type="inferred from homology"/>
<dbReference type="GO" id="GO:0006337">
    <property type="term" value="P:nucleosome disassembly"/>
    <property type="evidence" value="ECO:0007669"/>
    <property type="project" value="TreeGrafter"/>
</dbReference>
<comment type="similarity">
    <text evidence="1">Belongs to the AAA ATPase family.</text>
</comment>
<dbReference type="InterPro" id="IPR034732">
    <property type="entry name" value="EPHD"/>
</dbReference>
<dbReference type="SMART" id="SM00249">
    <property type="entry name" value="PHD"/>
    <property type="match status" value="1"/>
</dbReference>
<dbReference type="GO" id="GO:0006334">
    <property type="term" value="P:nucleosome assembly"/>
    <property type="evidence" value="ECO:0007669"/>
    <property type="project" value="TreeGrafter"/>
</dbReference>
<gene>
    <name evidence="9" type="ORF">PBRA_004805</name>
</gene>
<dbReference type="Proteomes" id="UP000039324">
    <property type="component" value="Unassembled WGS sequence"/>
</dbReference>
<evidence type="ECO:0000256" key="3">
    <source>
        <dbReference type="ARBA" id="ARBA00022741"/>
    </source>
</evidence>
<dbReference type="InterPro" id="IPR003593">
    <property type="entry name" value="AAA+_ATPase"/>
</dbReference>
<accession>A0A0G4ILZ1</accession>
<dbReference type="GO" id="GO:0008270">
    <property type="term" value="F:zinc ion binding"/>
    <property type="evidence" value="ECO:0007669"/>
    <property type="project" value="UniProtKB-KW"/>
</dbReference>
<keyword evidence="2" id="KW-0479">Metal-binding</keyword>
<evidence type="ECO:0000256" key="1">
    <source>
        <dbReference type="ARBA" id="ARBA00006914"/>
    </source>
</evidence>
<dbReference type="InterPro" id="IPR013083">
    <property type="entry name" value="Znf_RING/FYVE/PHD"/>
</dbReference>
<dbReference type="GO" id="GO:0016887">
    <property type="term" value="F:ATP hydrolysis activity"/>
    <property type="evidence" value="ECO:0007669"/>
    <property type="project" value="InterPro"/>
</dbReference>
<keyword evidence="5" id="KW-0862">Zinc</keyword>
<dbReference type="Gene3D" id="3.40.50.300">
    <property type="entry name" value="P-loop containing nucleotide triphosphate hydrolases"/>
    <property type="match status" value="1"/>
</dbReference>
<dbReference type="Gene3D" id="1.10.8.60">
    <property type="match status" value="1"/>
</dbReference>
<dbReference type="PANTHER" id="PTHR23069:SF7">
    <property type="entry name" value="P-LOOP CONTAINING NUCLEOSIDE TRIPHOSPHATE HYDROLASES SUPERFAMILY PROTEIN"/>
    <property type="match status" value="1"/>
</dbReference>
<dbReference type="PANTHER" id="PTHR23069">
    <property type="entry name" value="AAA DOMAIN-CONTAINING"/>
    <property type="match status" value="1"/>
</dbReference>
<protein>
    <recommendedName>
        <fullName evidence="8">PHD-type domain-containing protein</fullName>
    </recommendedName>
</protein>
<dbReference type="CDD" id="cd15571">
    <property type="entry name" value="ePHD"/>
    <property type="match status" value="1"/>
</dbReference>
<dbReference type="PROSITE" id="PS51805">
    <property type="entry name" value="EPHD"/>
    <property type="match status" value="1"/>
</dbReference>
<evidence type="ECO:0000313" key="10">
    <source>
        <dbReference type="Proteomes" id="UP000039324"/>
    </source>
</evidence>